<dbReference type="GO" id="GO:0003866">
    <property type="term" value="F:3-phosphoshikimate 1-carboxyvinyltransferase activity"/>
    <property type="evidence" value="ECO:0007669"/>
    <property type="project" value="UniProtKB-UniRule"/>
</dbReference>
<feature type="active site" description="Proton acceptor" evidence="8">
    <location>
        <position position="316"/>
    </location>
</feature>
<dbReference type="PANTHER" id="PTHR21090">
    <property type="entry name" value="AROM/DEHYDROQUINATE SYNTHASE"/>
    <property type="match status" value="1"/>
</dbReference>
<feature type="binding site" evidence="8">
    <location>
        <position position="316"/>
    </location>
    <ligand>
        <name>3-phosphoshikimate</name>
        <dbReference type="ChEBI" id="CHEBI:145989"/>
    </ligand>
</feature>
<feature type="binding site" evidence="8">
    <location>
        <position position="175"/>
    </location>
    <ligand>
        <name>phosphoenolpyruvate</name>
        <dbReference type="ChEBI" id="CHEBI:58702"/>
    </ligand>
</feature>
<feature type="binding site" evidence="8">
    <location>
        <position position="32"/>
    </location>
    <ligand>
        <name>3-phosphoshikimate</name>
        <dbReference type="ChEBI" id="CHEBI:145989"/>
    </ligand>
</feature>
<dbReference type="InterPro" id="IPR013792">
    <property type="entry name" value="RNA3'P_cycl/enolpyr_Trfase_a/b"/>
</dbReference>
<feature type="binding site" evidence="8">
    <location>
        <position position="413"/>
    </location>
    <ligand>
        <name>phosphoenolpyruvate</name>
        <dbReference type="ChEBI" id="CHEBI:58702"/>
    </ligand>
</feature>
<comment type="similarity">
    <text evidence="2 8">Belongs to the EPSP synthase family.</text>
</comment>
<evidence type="ECO:0000256" key="5">
    <source>
        <dbReference type="ARBA" id="ARBA00022679"/>
    </source>
</evidence>
<feature type="binding site" evidence="8">
    <location>
        <position position="343"/>
    </location>
    <ligand>
        <name>3-phosphoshikimate</name>
        <dbReference type="ChEBI" id="CHEBI:145989"/>
    </ligand>
</feature>
<comment type="caution">
    <text evidence="10">The sequence shown here is derived from an EMBL/GenBank/DDBJ whole genome shotgun (WGS) entry which is preliminary data.</text>
</comment>
<dbReference type="NCBIfam" id="TIGR01356">
    <property type="entry name" value="aroA"/>
    <property type="match status" value="1"/>
</dbReference>
<feature type="binding site" evidence="8">
    <location>
        <position position="174"/>
    </location>
    <ligand>
        <name>3-phosphoshikimate</name>
        <dbReference type="ChEBI" id="CHEBI:145989"/>
    </ligand>
</feature>
<dbReference type="HAMAP" id="MF_00210">
    <property type="entry name" value="EPSP_synth"/>
    <property type="match status" value="1"/>
</dbReference>
<evidence type="ECO:0000256" key="6">
    <source>
        <dbReference type="ARBA" id="ARBA00023141"/>
    </source>
</evidence>
<dbReference type="InterPro" id="IPR006264">
    <property type="entry name" value="EPSP_synthase"/>
</dbReference>
<sequence length="441" mass="45989">MTAEHATAANLWNAPYAATPVDGHVEIPGSKSIMARELILSALGATPSRLRGPLRSRDSLLMRDAICALGAHVDESGAGWLVTPGTANGDVTIDCGLSGTVMRFAPALAALSTGAFTFDGDEHARTRPMSILLDGLRKAGVDVADDGRGTLPFTVHGTGAVPGGVVDIDASASSQFVTGLLLSARRFERGITVRHFGTTLPSLPHILMTVEALRRRGAQVDTSTAEQWSVAPGTLDGIDLLIEPDLSNAAPFLAAALVTEGTVTIPHWPAMTTQPGDALRGVLAQFGADVTLTDESLTVKGNNLVGVDLDLSATGELAPVIAAICLFASGPSRLRGIGHIRGHETDRLRALADEFNSLGGDVRETPDGLEITPKPLHSGVFSTYSDHRMAHAGAVIGLGVDGIAVQNIETTAKTMPQFATLWTQLVTGNILDTPAVSEMAR</sequence>
<dbReference type="GO" id="GO:0009423">
    <property type="term" value="P:chorismate biosynthetic process"/>
    <property type="evidence" value="ECO:0007669"/>
    <property type="project" value="UniProtKB-UniRule"/>
</dbReference>
<protein>
    <recommendedName>
        <fullName evidence="8">3-phosphoshikimate 1-carboxyvinyltransferase</fullName>
        <ecNumber evidence="8">2.5.1.19</ecNumber>
    </recommendedName>
    <alternativeName>
        <fullName evidence="8">5-enolpyruvylshikimate-3-phosphate synthase</fullName>
        <shortName evidence="8">EPSP synthase</shortName>
        <shortName evidence="8">EPSPS</shortName>
    </alternativeName>
</protein>
<feature type="binding site" evidence="8">
    <location>
        <position position="99"/>
    </location>
    <ligand>
        <name>phosphoenolpyruvate</name>
        <dbReference type="ChEBI" id="CHEBI:58702"/>
    </ligand>
</feature>
<dbReference type="PIRSF" id="PIRSF000505">
    <property type="entry name" value="EPSPS"/>
    <property type="match status" value="1"/>
</dbReference>
<dbReference type="OrthoDB" id="9809920at2"/>
<evidence type="ECO:0000256" key="1">
    <source>
        <dbReference type="ARBA" id="ARBA00004811"/>
    </source>
</evidence>
<evidence type="ECO:0000256" key="3">
    <source>
        <dbReference type="ARBA" id="ARBA00022490"/>
    </source>
</evidence>
<keyword evidence="11" id="KW-1185">Reference proteome</keyword>
<feature type="binding site" evidence="8">
    <location>
        <position position="31"/>
    </location>
    <ligand>
        <name>3-phosphoshikimate</name>
        <dbReference type="ChEBI" id="CHEBI:145989"/>
    </ligand>
</feature>
<name>A0A2T1A418_9ACTN</name>
<dbReference type="Pfam" id="PF00275">
    <property type="entry name" value="EPSP_synthase"/>
    <property type="match status" value="1"/>
</dbReference>
<dbReference type="PROSITE" id="PS00885">
    <property type="entry name" value="EPSP_SYNTHASE_2"/>
    <property type="match status" value="1"/>
</dbReference>
<dbReference type="EMBL" id="PVUE01000002">
    <property type="protein sequence ID" value="PRZ43343.1"/>
    <property type="molecule type" value="Genomic_DNA"/>
</dbReference>
<dbReference type="FunFam" id="3.65.10.10:FF:000011">
    <property type="entry name" value="3-phosphoshikimate 1-carboxyvinyltransferase"/>
    <property type="match status" value="1"/>
</dbReference>
<feature type="binding site" evidence="8">
    <location>
        <position position="175"/>
    </location>
    <ligand>
        <name>3-phosphoshikimate</name>
        <dbReference type="ChEBI" id="CHEBI:145989"/>
    </ligand>
</feature>
<dbReference type="RefSeq" id="WP_106347525.1">
    <property type="nucleotide sequence ID" value="NZ_PVUE01000002.1"/>
</dbReference>
<keyword evidence="3 8" id="KW-0963">Cytoplasm</keyword>
<comment type="subcellular location">
    <subcellularLocation>
        <location evidence="8">Cytoplasm</location>
    </subcellularLocation>
</comment>
<comment type="function">
    <text evidence="8">Catalyzes the transfer of the enolpyruvyl moiety of phosphoenolpyruvate (PEP) to the 5-hydroxyl of shikimate-3-phosphate (S3P) to produce enolpyruvyl shikimate-3-phosphate and inorganic phosphate.</text>
</comment>
<comment type="catalytic activity">
    <reaction evidence="7">
        <text>3-phosphoshikimate + phosphoenolpyruvate = 5-O-(1-carboxyvinyl)-3-phosphoshikimate + phosphate</text>
        <dbReference type="Rhea" id="RHEA:21256"/>
        <dbReference type="ChEBI" id="CHEBI:43474"/>
        <dbReference type="ChEBI" id="CHEBI:57701"/>
        <dbReference type="ChEBI" id="CHEBI:58702"/>
        <dbReference type="ChEBI" id="CHEBI:145989"/>
        <dbReference type="EC" id="2.5.1.19"/>
    </reaction>
    <physiologicalReaction direction="left-to-right" evidence="7">
        <dbReference type="Rhea" id="RHEA:21257"/>
    </physiologicalReaction>
</comment>
<accession>A0A2T1A418</accession>
<evidence type="ECO:0000256" key="7">
    <source>
        <dbReference type="ARBA" id="ARBA00044633"/>
    </source>
</evidence>
<dbReference type="InterPro" id="IPR036968">
    <property type="entry name" value="Enolpyruvate_Tfrase_sf"/>
</dbReference>
<keyword evidence="4 8" id="KW-0028">Amino-acid biosynthesis</keyword>
<evidence type="ECO:0000256" key="2">
    <source>
        <dbReference type="ARBA" id="ARBA00009948"/>
    </source>
</evidence>
<comment type="pathway">
    <text evidence="1 8">Metabolic intermediate biosynthesis; chorismate biosynthesis; chorismate from D-erythrose 4-phosphate and phosphoenolpyruvate: step 6/7.</text>
</comment>
<dbReference type="SUPFAM" id="SSF55205">
    <property type="entry name" value="EPT/RTPC-like"/>
    <property type="match status" value="1"/>
</dbReference>
<evidence type="ECO:0000259" key="9">
    <source>
        <dbReference type="Pfam" id="PF00275"/>
    </source>
</evidence>
<gene>
    <name evidence="8" type="primary">aroA</name>
    <name evidence="10" type="ORF">CLV47_10228</name>
</gene>
<feature type="domain" description="Enolpyruvate transferase" evidence="9">
    <location>
        <begin position="18"/>
        <end position="419"/>
    </location>
</feature>
<dbReference type="InterPro" id="IPR001986">
    <property type="entry name" value="Enolpyruvate_Tfrase_dom"/>
</dbReference>
<keyword evidence="6 8" id="KW-0057">Aromatic amino acid biosynthesis</keyword>
<dbReference type="InterPro" id="IPR023193">
    <property type="entry name" value="EPSP_synthase_CS"/>
</dbReference>
<feature type="binding site" evidence="8">
    <location>
        <position position="36"/>
    </location>
    <ligand>
        <name>3-phosphoshikimate</name>
        <dbReference type="ChEBI" id="CHEBI:145989"/>
    </ligand>
</feature>
<feature type="binding site" evidence="8">
    <location>
        <position position="127"/>
    </location>
    <ligand>
        <name>phosphoenolpyruvate</name>
        <dbReference type="ChEBI" id="CHEBI:58702"/>
    </ligand>
</feature>
<feature type="binding site" evidence="8">
    <location>
        <position position="31"/>
    </location>
    <ligand>
        <name>phosphoenolpyruvate</name>
        <dbReference type="ChEBI" id="CHEBI:58702"/>
    </ligand>
</feature>
<dbReference type="PANTHER" id="PTHR21090:SF5">
    <property type="entry name" value="PENTAFUNCTIONAL AROM POLYPEPTIDE"/>
    <property type="match status" value="1"/>
</dbReference>
<proteinExistence type="inferred from homology"/>
<feature type="binding site" evidence="8">
    <location>
        <position position="202"/>
    </location>
    <ligand>
        <name>3-phosphoshikimate</name>
        <dbReference type="ChEBI" id="CHEBI:145989"/>
    </ligand>
</feature>
<reference evidence="10 11" key="1">
    <citation type="submission" date="2018-03" db="EMBL/GenBank/DDBJ databases">
        <title>Genomic Encyclopedia of Archaeal and Bacterial Type Strains, Phase II (KMG-II): from individual species to whole genera.</title>
        <authorList>
            <person name="Goeker M."/>
        </authorList>
    </citation>
    <scope>NUCLEOTIDE SEQUENCE [LARGE SCALE GENOMIC DNA]</scope>
    <source>
        <strain evidence="10 11">DSM 100065</strain>
    </source>
</reference>
<dbReference type="AlphaFoldDB" id="A0A2T1A418"/>
<organism evidence="10 11">
    <name type="scientific">Antricoccus suffuscus</name>
    <dbReference type="NCBI Taxonomy" id="1629062"/>
    <lineage>
        <taxon>Bacteria</taxon>
        <taxon>Bacillati</taxon>
        <taxon>Actinomycetota</taxon>
        <taxon>Actinomycetes</taxon>
        <taxon>Geodermatophilales</taxon>
        <taxon>Antricoccaceae</taxon>
        <taxon>Antricoccus</taxon>
    </lineage>
</organism>
<dbReference type="EC" id="2.5.1.19" evidence="8"/>
<dbReference type="Gene3D" id="3.65.10.10">
    <property type="entry name" value="Enolpyruvate transferase domain"/>
    <property type="match status" value="2"/>
</dbReference>
<evidence type="ECO:0000313" key="11">
    <source>
        <dbReference type="Proteomes" id="UP000237752"/>
    </source>
</evidence>
<dbReference type="GO" id="GO:0008652">
    <property type="term" value="P:amino acid biosynthetic process"/>
    <property type="evidence" value="ECO:0007669"/>
    <property type="project" value="UniProtKB-KW"/>
</dbReference>
<dbReference type="Proteomes" id="UP000237752">
    <property type="component" value="Unassembled WGS sequence"/>
</dbReference>
<feature type="binding site" evidence="8">
    <location>
        <position position="347"/>
    </location>
    <ligand>
        <name>phosphoenolpyruvate</name>
        <dbReference type="ChEBI" id="CHEBI:58702"/>
    </ligand>
</feature>
<dbReference type="UniPathway" id="UPA00053">
    <property type="reaction ID" value="UER00089"/>
</dbReference>
<dbReference type="FunFam" id="3.65.10.10:FF:000010">
    <property type="entry name" value="3-phosphoshikimate 1-carboxyvinyltransferase"/>
    <property type="match status" value="1"/>
</dbReference>
<feature type="binding site" evidence="8">
    <location>
        <position position="173"/>
    </location>
    <ligand>
        <name>3-phosphoshikimate</name>
        <dbReference type="ChEBI" id="CHEBI:145989"/>
    </ligand>
</feature>
<comment type="caution">
    <text evidence="8">Lacks conserved residue(s) required for the propagation of feature annotation.</text>
</comment>
<evidence type="ECO:0000256" key="4">
    <source>
        <dbReference type="ARBA" id="ARBA00022605"/>
    </source>
</evidence>
<comment type="subunit">
    <text evidence="8">Monomer.</text>
</comment>
<feature type="binding site" evidence="8">
    <location>
        <position position="388"/>
    </location>
    <ligand>
        <name>phosphoenolpyruvate</name>
        <dbReference type="ChEBI" id="CHEBI:58702"/>
    </ligand>
</feature>
<dbReference type="CDD" id="cd01556">
    <property type="entry name" value="EPSP_synthase"/>
    <property type="match status" value="1"/>
</dbReference>
<keyword evidence="5 8" id="KW-0808">Transferase</keyword>
<evidence type="ECO:0000313" key="10">
    <source>
        <dbReference type="EMBL" id="PRZ43343.1"/>
    </source>
</evidence>
<dbReference type="GO" id="GO:0005737">
    <property type="term" value="C:cytoplasm"/>
    <property type="evidence" value="ECO:0007669"/>
    <property type="project" value="UniProtKB-SubCell"/>
</dbReference>
<evidence type="ECO:0000256" key="8">
    <source>
        <dbReference type="HAMAP-Rule" id="MF_00210"/>
    </source>
</evidence>
<dbReference type="PROSITE" id="PS00104">
    <property type="entry name" value="EPSP_SYNTHASE_1"/>
    <property type="match status" value="1"/>
</dbReference>
<dbReference type="GO" id="GO:0009073">
    <property type="term" value="P:aromatic amino acid family biosynthetic process"/>
    <property type="evidence" value="ECO:0007669"/>
    <property type="project" value="UniProtKB-KW"/>
</dbReference>